<dbReference type="InterPro" id="IPR002059">
    <property type="entry name" value="CSP_DNA-bd"/>
</dbReference>
<gene>
    <name evidence="6" type="primary">cspA</name>
    <name evidence="6" type="ORF">HB991_14275</name>
</gene>
<dbReference type="SUPFAM" id="SSF50249">
    <property type="entry name" value="Nucleic acid-binding proteins"/>
    <property type="match status" value="1"/>
</dbReference>
<evidence type="ECO:0000313" key="7">
    <source>
        <dbReference type="Proteomes" id="UP000712947"/>
    </source>
</evidence>
<reference evidence="6" key="1">
    <citation type="submission" date="2020-03" db="EMBL/GenBank/DDBJ databases">
        <authorList>
            <person name="Kislichkina A."/>
            <person name="Dentovskaya S."/>
            <person name="Shaikhutdinov R."/>
            <person name="Ivanov S."/>
            <person name="Sizova A."/>
            <person name="Solomentsev V."/>
            <person name="Bogun A."/>
        </authorList>
    </citation>
    <scope>NUCLEOTIDE SEQUENCE</scope>
    <source>
        <strain evidence="6">SCPM-O-B-7610</strain>
    </source>
</reference>
<proteinExistence type="predicted"/>
<dbReference type="RefSeq" id="WP_050536977.1">
    <property type="nucleotide sequence ID" value="NZ_CABHYO010000004.1"/>
</dbReference>
<evidence type="ECO:0000259" key="5">
    <source>
        <dbReference type="PROSITE" id="PS51857"/>
    </source>
</evidence>
<dbReference type="AlphaFoldDB" id="A0AA44CMX6"/>
<dbReference type="CDD" id="cd04458">
    <property type="entry name" value="CSP_CDS"/>
    <property type="match status" value="1"/>
</dbReference>
<evidence type="ECO:0000256" key="4">
    <source>
        <dbReference type="RuleBase" id="RU000408"/>
    </source>
</evidence>
<evidence type="ECO:0000256" key="2">
    <source>
        <dbReference type="ARBA" id="ARBA00022490"/>
    </source>
</evidence>
<dbReference type="InterPro" id="IPR012340">
    <property type="entry name" value="NA-bd_OB-fold"/>
</dbReference>
<evidence type="ECO:0000256" key="3">
    <source>
        <dbReference type="ARBA" id="ARBA00071026"/>
    </source>
</evidence>
<sequence>MSNKMTGLVKWFNADKGFGFISPADGSKDVFVHFSAIQSNDFKTLEEGQNVEFSIENGAKGPAAANVFAL</sequence>
<dbReference type="GO" id="GO:0005829">
    <property type="term" value="C:cytosol"/>
    <property type="evidence" value="ECO:0007669"/>
    <property type="project" value="UniProtKB-ARBA"/>
</dbReference>
<dbReference type="EMBL" id="JAASAI010000015">
    <property type="protein sequence ID" value="NIL23673.1"/>
    <property type="molecule type" value="Genomic_DNA"/>
</dbReference>
<comment type="caution">
    <text evidence="6">The sequence shown here is derived from an EMBL/GenBank/DDBJ whole genome shotgun (WGS) entry which is preliminary data.</text>
</comment>
<comment type="subcellular location">
    <subcellularLocation>
        <location evidence="1 4">Cytoplasm</location>
    </subcellularLocation>
</comment>
<dbReference type="SMART" id="SM00357">
    <property type="entry name" value="CSP"/>
    <property type="match status" value="1"/>
</dbReference>
<dbReference type="InterPro" id="IPR011129">
    <property type="entry name" value="CSD"/>
</dbReference>
<dbReference type="PROSITE" id="PS00352">
    <property type="entry name" value="CSD_1"/>
    <property type="match status" value="1"/>
</dbReference>
<dbReference type="PRINTS" id="PR00050">
    <property type="entry name" value="COLDSHOCK"/>
</dbReference>
<evidence type="ECO:0000313" key="6">
    <source>
        <dbReference type="EMBL" id="NIL23673.1"/>
    </source>
</evidence>
<dbReference type="Gene3D" id="2.40.50.140">
    <property type="entry name" value="Nucleic acid-binding proteins"/>
    <property type="match status" value="1"/>
</dbReference>
<name>A0AA44CMX6_YERMO</name>
<dbReference type="Pfam" id="PF00313">
    <property type="entry name" value="CSD"/>
    <property type="match status" value="1"/>
</dbReference>
<dbReference type="PANTHER" id="PTHR11544">
    <property type="entry name" value="COLD SHOCK DOMAIN CONTAINING PROTEINS"/>
    <property type="match status" value="1"/>
</dbReference>
<dbReference type="InterPro" id="IPR050181">
    <property type="entry name" value="Cold_shock_domain"/>
</dbReference>
<organism evidence="6 7">
    <name type="scientific">Yersinia mollaretii</name>
    <dbReference type="NCBI Taxonomy" id="33060"/>
    <lineage>
        <taxon>Bacteria</taxon>
        <taxon>Pseudomonadati</taxon>
        <taxon>Pseudomonadota</taxon>
        <taxon>Gammaproteobacteria</taxon>
        <taxon>Enterobacterales</taxon>
        <taxon>Yersiniaceae</taxon>
        <taxon>Yersinia</taxon>
    </lineage>
</organism>
<evidence type="ECO:0000256" key="1">
    <source>
        <dbReference type="ARBA" id="ARBA00004496"/>
    </source>
</evidence>
<accession>A0AA44CMX6</accession>
<dbReference type="InterPro" id="IPR012156">
    <property type="entry name" value="Cold_shock_CspA"/>
</dbReference>
<dbReference type="FunFam" id="2.40.50.140:FF:000006">
    <property type="entry name" value="Cold shock protein CspC"/>
    <property type="match status" value="1"/>
</dbReference>
<dbReference type="NCBIfam" id="NF007679">
    <property type="entry name" value="PRK10354.1"/>
    <property type="match status" value="1"/>
</dbReference>
<protein>
    <recommendedName>
        <fullName evidence="3">Cold shock-like protein CspB</fullName>
    </recommendedName>
</protein>
<dbReference type="Proteomes" id="UP000712947">
    <property type="component" value="Unassembled WGS sequence"/>
</dbReference>
<dbReference type="InterPro" id="IPR019844">
    <property type="entry name" value="CSD_CS"/>
</dbReference>
<keyword evidence="2" id="KW-0963">Cytoplasm</keyword>
<feature type="domain" description="CSD" evidence="5">
    <location>
        <begin position="4"/>
        <end position="69"/>
    </location>
</feature>
<dbReference type="PIRSF" id="PIRSF002599">
    <property type="entry name" value="Cold_shock_A"/>
    <property type="match status" value="1"/>
</dbReference>
<dbReference type="GO" id="GO:0003676">
    <property type="term" value="F:nucleic acid binding"/>
    <property type="evidence" value="ECO:0007669"/>
    <property type="project" value="InterPro"/>
</dbReference>
<dbReference type="PROSITE" id="PS51857">
    <property type="entry name" value="CSD_2"/>
    <property type="match status" value="1"/>
</dbReference>